<proteinExistence type="predicted"/>
<accession>E6PXX5</accession>
<sequence length="150" mass="16440">MKSESKLLSVANISSFVVFAVVVVLALPAAIAFAQEKIIASTKSGGWRIVLSNENGRLTADENHFCVVFQSGDTAGIEEFGDVTVDFTLLVGRIHERPITAHLSPTGADRYCGQVNLGPQYYHPASYYAFVRYLDRNGKKRSARLFVAVK</sequence>
<name>E6PXX5_9ZZZZ</name>
<dbReference type="EMBL" id="CABN01000050">
    <property type="protein sequence ID" value="CBH99784.1"/>
    <property type="molecule type" value="Genomic_DNA"/>
</dbReference>
<protein>
    <submittedName>
        <fullName evidence="1">Uncharacterized protein</fullName>
    </submittedName>
</protein>
<reference evidence="1" key="1">
    <citation type="submission" date="2009-10" db="EMBL/GenBank/DDBJ databases">
        <title>Diversity of trophic interactions inside an arsenic-rich microbial ecosystem.</title>
        <authorList>
            <person name="Bertin P.N."/>
            <person name="Heinrich-Salmeron A."/>
            <person name="Pelletier E."/>
            <person name="Goulhen-Chollet F."/>
            <person name="Arsene-Ploetze F."/>
            <person name="Gallien S."/>
            <person name="Calteau A."/>
            <person name="Vallenet D."/>
            <person name="Casiot C."/>
            <person name="Chane-Woon-Ming B."/>
            <person name="Giloteaux L."/>
            <person name="Barakat M."/>
            <person name="Bonnefoy V."/>
            <person name="Bruneel O."/>
            <person name="Chandler M."/>
            <person name="Cleiss J."/>
            <person name="Duran R."/>
            <person name="Elbaz-Poulichet F."/>
            <person name="Fonknechten N."/>
            <person name="Lauga B."/>
            <person name="Mornico D."/>
            <person name="Ortet P."/>
            <person name="Schaeffer C."/>
            <person name="Siguier P."/>
            <person name="Alexander Thil Smith A."/>
            <person name="Van Dorsselaer A."/>
            <person name="Weissenbach J."/>
            <person name="Medigue C."/>
            <person name="Le Paslier D."/>
        </authorList>
    </citation>
    <scope>NUCLEOTIDE SEQUENCE</scope>
</reference>
<gene>
    <name evidence="1" type="ORF">CARN3_0735</name>
</gene>
<comment type="caution">
    <text evidence="1">The sequence shown here is derived from an EMBL/GenBank/DDBJ whole genome shotgun (WGS) entry which is preliminary data.</text>
</comment>
<dbReference type="AlphaFoldDB" id="E6PXX5"/>
<organism evidence="1">
    <name type="scientific">mine drainage metagenome</name>
    <dbReference type="NCBI Taxonomy" id="410659"/>
    <lineage>
        <taxon>unclassified sequences</taxon>
        <taxon>metagenomes</taxon>
        <taxon>ecological metagenomes</taxon>
    </lineage>
</organism>
<evidence type="ECO:0000313" key="1">
    <source>
        <dbReference type="EMBL" id="CBH99784.1"/>
    </source>
</evidence>